<evidence type="ECO:0000313" key="1">
    <source>
        <dbReference type="EMBL" id="EFX90173.1"/>
    </source>
</evidence>
<proteinExistence type="predicted"/>
<protein>
    <submittedName>
        <fullName evidence="1">Uncharacterized protein</fullName>
    </submittedName>
</protein>
<dbReference type="KEGG" id="dpx:DAPPUDRAFT_310046"/>
<organism evidence="1 2">
    <name type="scientific">Daphnia pulex</name>
    <name type="common">Water flea</name>
    <dbReference type="NCBI Taxonomy" id="6669"/>
    <lineage>
        <taxon>Eukaryota</taxon>
        <taxon>Metazoa</taxon>
        <taxon>Ecdysozoa</taxon>
        <taxon>Arthropoda</taxon>
        <taxon>Crustacea</taxon>
        <taxon>Branchiopoda</taxon>
        <taxon>Diplostraca</taxon>
        <taxon>Cladocera</taxon>
        <taxon>Anomopoda</taxon>
        <taxon>Daphniidae</taxon>
        <taxon>Daphnia</taxon>
    </lineage>
</organism>
<dbReference type="PhylomeDB" id="E9FRI9"/>
<accession>E9FRI9</accession>
<dbReference type="InParanoid" id="E9FRI9"/>
<dbReference type="EMBL" id="GL732523">
    <property type="protein sequence ID" value="EFX90173.1"/>
    <property type="molecule type" value="Genomic_DNA"/>
</dbReference>
<gene>
    <name evidence="1" type="ORF">DAPPUDRAFT_310046</name>
</gene>
<dbReference type="HOGENOM" id="CLU_763461_0_0_1"/>
<dbReference type="AlphaFoldDB" id="E9FRI9"/>
<name>E9FRI9_DAPPU</name>
<dbReference type="Proteomes" id="UP000000305">
    <property type="component" value="Unassembled WGS sequence"/>
</dbReference>
<sequence length="378" mass="43546">MSKGRNAKWRKKQQLVKMKKMTKKDEVKAIRKMKLLFRPMIKILSPALRRFFLRKLGGNWNGYDAQKLLYKLKDYNRKNVSKRSLRRNGKSVAAVNKIILNAITGRNKVCHSELPEIQANSTSFLTSWISVARLIGAKGVAEKLEQTRKFLSNTRKFPRITPEERRRSMVRIFRKLELQKKNMNWSKTKEMAANAIEEALFDAIAEDFAMPMRDFMTKLKLLGYNSIVDSYAQLKIAIAKCSPAHFVQPENGSSFDLGHLRIVMNSRHSAIHEQHLNTLRDWPKYFKSLIYVSLGIGALKSAHIISCLYENLLAAKKEAKRQIKRARLLPPILRNRQNKFLKEKSDKLNSRWLGGKSAGRKHLRKMLNSTANSLPGAS</sequence>
<reference evidence="1 2" key="1">
    <citation type="journal article" date="2011" name="Science">
        <title>The ecoresponsive genome of Daphnia pulex.</title>
        <authorList>
            <person name="Colbourne J.K."/>
            <person name="Pfrender M.E."/>
            <person name="Gilbert D."/>
            <person name="Thomas W.K."/>
            <person name="Tucker A."/>
            <person name="Oakley T.H."/>
            <person name="Tokishita S."/>
            <person name="Aerts A."/>
            <person name="Arnold G.J."/>
            <person name="Basu M.K."/>
            <person name="Bauer D.J."/>
            <person name="Caceres C.E."/>
            <person name="Carmel L."/>
            <person name="Casola C."/>
            <person name="Choi J.H."/>
            <person name="Detter J.C."/>
            <person name="Dong Q."/>
            <person name="Dusheyko S."/>
            <person name="Eads B.D."/>
            <person name="Frohlich T."/>
            <person name="Geiler-Samerotte K.A."/>
            <person name="Gerlach D."/>
            <person name="Hatcher P."/>
            <person name="Jogdeo S."/>
            <person name="Krijgsveld J."/>
            <person name="Kriventseva E.V."/>
            <person name="Kultz D."/>
            <person name="Laforsch C."/>
            <person name="Lindquist E."/>
            <person name="Lopez J."/>
            <person name="Manak J.R."/>
            <person name="Muller J."/>
            <person name="Pangilinan J."/>
            <person name="Patwardhan R.P."/>
            <person name="Pitluck S."/>
            <person name="Pritham E.J."/>
            <person name="Rechtsteiner A."/>
            <person name="Rho M."/>
            <person name="Rogozin I.B."/>
            <person name="Sakarya O."/>
            <person name="Salamov A."/>
            <person name="Schaack S."/>
            <person name="Shapiro H."/>
            <person name="Shiga Y."/>
            <person name="Skalitzky C."/>
            <person name="Smith Z."/>
            <person name="Souvorov A."/>
            <person name="Sung W."/>
            <person name="Tang Z."/>
            <person name="Tsuchiya D."/>
            <person name="Tu H."/>
            <person name="Vos H."/>
            <person name="Wang M."/>
            <person name="Wolf Y.I."/>
            <person name="Yamagata H."/>
            <person name="Yamada T."/>
            <person name="Ye Y."/>
            <person name="Shaw J.R."/>
            <person name="Andrews J."/>
            <person name="Crease T.J."/>
            <person name="Tang H."/>
            <person name="Lucas S.M."/>
            <person name="Robertson H.M."/>
            <person name="Bork P."/>
            <person name="Koonin E.V."/>
            <person name="Zdobnov E.M."/>
            <person name="Grigoriev I.V."/>
            <person name="Lynch M."/>
            <person name="Boore J.L."/>
        </authorList>
    </citation>
    <scope>NUCLEOTIDE SEQUENCE [LARGE SCALE GENOMIC DNA]</scope>
</reference>
<keyword evidence="2" id="KW-1185">Reference proteome</keyword>
<evidence type="ECO:0000313" key="2">
    <source>
        <dbReference type="Proteomes" id="UP000000305"/>
    </source>
</evidence>